<evidence type="ECO:0000256" key="6">
    <source>
        <dbReference type="SAM" id="MobiDB-lite"/>
    </source>
</evidence>
<dbReference type="InterPro" id="IPR002528">
    <property type="entry name" value="MATE_fam"/>
</dbReference>
<dbReference type="Pfam" id="PF01554">
    <property type="entry name" value="MatE"/>
    <property type="match status" value="1"/>
</dbReference>
<dbReference type="KEGG" id="tps:THAPSDRAFT_260974"/>
<evidence type="ECO:0000256" key="7">
    <source>
        <dbReference type="SAM" id="Phobius"/>
    </source>
</evidence>
<feature type="transmembrane region" description="Helical" evidence="7">
    <location>
        <begin position="253"/>
        <end position="273"/>
    </location>
</feature>
<dbReference type="AlphaFoldDB" id="B8BR36"/>
<protein>
    <recommendedName>
        <fullName evidence="10">Multidrug and toxic compound extrusion protein</fullName>
    </recommendedName>
</protein>
<keyword evidence="9" id="KW-1185">Reference proteome</keyword>
<evidence type="ECO:0000256" key="1">
    <source>
        <dbReference type="ARBA" id="ARBA00004141"/>
    </source>
</evidence>
<evidence type="ECO:0008006" key="10">
    <source>
        <dbReference type="Google" id="ProtNLM"/>
    </source>
</evidence>
<keyword evidence="4 7" id="KW-1133">Transmembrane helix</keyword>
<dbReference type="GO" id="GO:0015297">
    <property type="term" value="F:antiporter activity"/>
    <property type="evidence" value="ECO:0007669"/>
    <property type="project" value="InterPro"/>
</dbReference>
<gene>
    <name evidence="8" type="ORF">THAPSDRAFT_260974</name>
</gene>
<feature type="transmembrane region" description="Helical" evidence="7">
    <location>
        <begin position="155"/>
        <end position="175"/>
    </location>
</feature>
<dbReference type="HOGENOM" id="CLU_012893_15_1_1"/>
<dbReference type="GO" id="GO:0022857">
    <property type="term" value="F:transmembrane transporter activity"/>
    <property type="evidence" value="ECO:0000318"/>
    <property type="project" value="GO_Central"/>
</dbReference>
<dbReference type="InParanoid" id="B8BR36"/>
<feature type="transmembrane region" description="Helical" evidence="7">
    <location>
        <begin position="109"/>
        <end position="134"/>
    </location>
</feature>
<reference evidence="8 9" key="1">
    <citation type="journal article" date="2004" name="Science">
        <title>The genome of the diatom Thalassiosira pseudonana: ecology, evolution, and metabolism.</title>
        <authorList>
            <person name="Armbrust E.V."/>
            <person name="Berges J.A."/>
            <person name="Bowler C."/>
            <person name="Green B.R."/>
            <person name="Martinez D."/>
            <person name="Putnam N.H."/>
            <person name="Zhou S."/>
            <person name="Allen A.E."/>
            <person name="Apt K.E."/>
            <person name="Bechner M."/>
            <person name="Brzezinski M.A."/>
            <person name="Chaal B.K."/>
            <person name="Chiovitti A."/>
            <person name="Davis A.K."/>
            <person name="Demarest M.S."/>
            <person name="Detter J.C."/>
            <person name="Glavina T."/>
            <person name="Goodstein D."/>
            <person name="Hadi M.Z."/>
            <person name="Hellsten U."/>
            <person name="Hildebrand M."/>
            <person name="Jenkins B.D."/>
            <person name="Jurka J."/>
            <person name="Kapitonov V.V."/>
            <person name="Kroger N."/>
            <person name="Lau W.W."/>
            <person name="Lane T.W."/>
            <person name="Larimer F.W."/>
            <person name="Lippmeier J.C."/>
            <person name="Lucas S."/>
            <person name="Medina M."/>
            <person name="Montsant A."/>
            <person name="Obornik M."/>
            <person name="Parker M.S."/>
            <person name="Palenik B."/>
            <person name="Pazour G.J."/>
            <person name="Richardson P.M."/>
            <person name="Rynearson T.A."/>
            <person name="Saito M.A."/>
            <person name="Schwartz D.C."/>
            <person name="Thamatrakoln K."/>
            <person name="Valentin K."/>
            <person name="Vardi A."/>
            <person name="Wilkerson F.P."/>
            <person name="Rokhsar D.S."/>
        </authorList>
    </citation>
    <scope>NUCLEOTIDE SEQUENCE [LARGE SCALE GENOMIC DNA]</scope>
    <source>
        <strain evidence="8 9">CCMP1335</strain>
    </source>
</reference>
<dbReference type="Proteomes" id="UP000001449">
    <property type="component" value="Chromosome 1"/>
</dbReference>
<evidence type="ECO:0000256" key="2">
    <source>
        <dbReference type="ARBA" id="ARBA00010199"/>
    </source>
</evidence>
<name>B8BR36_THAPS</name>
<dbReference type="STRING" id="35128.B8BR36"/>
<evidence type="ECO:0000313" key="8">
    <source>
        <dbReference type="EMBL" id="EED95899.1"/>
    </source>
</evidence>
<comment type="similarity">
    <text evidence="2">Belongs to the multi antimicrobial extrusion (MATE) (TC 2.A.66.1) family.</text>
</comment>
<feature type="transmembrane region" description="Helical" evidence="7">
    <location>
        <begin position="382"/>
        <end position="405"/>
    </location>
</feature>
<dbReference type="GeneID" id="7451555"/>
<dbReference type="RefSeq" id="XP_002286258.1">
    <property type="nucleotide sequence ID" value="XM_002286222.1"/>
</dbReference>
<feature type="transmembrane region" description="Helical" evidence="7">
    <location>
        <begin position="425"/>
        <end position="442"/>
    </location>
</feature>
<keyword evidence="3 7" id="KW-0812">Transmembrane</keyword>
<proteinExistence type="inferred from homology"/>
<feature type="transmembrane region" description="Helical" evidence="7">
    <location>
        <begin position="229"/>
        <end position="247"/>
    </location>
</feature>
<comment type="subcellular location">
    <subcellularLocation>
        <location evidence="1">Membrane</location>
        <topology evidence="1">Multi-pass membrane protein</topology>
    </subcellularLocation>
</comment>
<dbReference type="OMA" id="IYMACTV"/>
<evidence type="ECO:0000256" key="3">
    <source>
        <dbReference type="ARBA" id="ARBA00022692"/>
    </source>
</evidence>
<dbReference type="InterPro" id="IPR044644">
    <property type="entry name" value="DinF-like"/>
</dbReference>
<feature type="transmembrane region" description="Helical" evidence="7">
    <location>
        <begin position="327"/>
        <end position="348"/>
    </location>
</feature>
<feature type="region of interest" description="Disordered" evidence="6">
    <location>
        <begin position="41"/>
        <end position="62"/>
    </location>
</feature>
<dbReference type="GO" id="GO:0042910">
    <property type="term" value="F:xenobiotic transmembrane transporter activity"/>
    <property type="evidence" value="ECO:0007669"/>
    <property type="project" value="InterPro"/>
</dbReference>
<evidence type="ECO:0000313" key="9">
    <source>
        <dbReference type="Proteomes" id="UP000001449"/>
    </source>
</evidence>
<evidence type="ECO:0000256" key="5">
    <source>
        <dbReference type="ARBA" id="ARBA00023136"/>
    </source>
</evidence>
<feature type="transmembrane region" description="Helical" evidence="7">
    <location>
        <begin position="454"/>
        <end position="472"/>
    </location>
</feature>
<feature type="compositionally biased region" description="Acidic residues" evidence="6">
    <location>
        <begin position="45"/>
        <end position="62"/>
    </location>
</feature>
<dbReference type="EMBL" id="CM000638">
    <property type="protein sequence ID" value="EED95899.1"/>
    <property type="molecule type" value="Genomic_DNA"/>
</dbReference>
<sequence>MVHSFQGAATSSLLTLHRPSRVSFHHFSSYKPTLLQLRRSTSLNTDDDDDDEEETLTEEEVLENTPSVIGLPNTRQLLVYIFTTILVWTTEPLLSLVDSACVGRYAGLQLAALGPATMLCDSSIYLTYFIGLAATNKLARAAAKKDWKAKIETSSYGLGVSVALGLIVSILLFIFGDPLLRSIIGQGDQVLHLAVGYTRIRTVSSIFAIVGSTAQSLLLCVLDTPTVTLAVLVATILNTVGDIYLVAFKGWGVWGAAFATSAASVAANMLLIWKEHSLYKEYLAAPFISLPDRKSLGSLFLIAAPIFFVMVAKLVEYWSMTVRVGNFGMISMACHNVLMRIFFFFATIGDGFSQSSQTFLPGFIGNIPSEASKSRSEKAFGVIRKLTSISLVIGAFSSITARFIARNAGSAFTSDNQLVSLMSTASNYMGAVLLFHPLSEMLEGAMIASRDLRFLVCTQGVAALLFITTLRFTCTQITDIWKTMFVFQAARIALFGTRVWIRTKGKATALKG</sequence>
<dbReference type="eggNOG" id="KOG1347">
    <property type="taxonomic scope" value="Eukaryota"/>
</dbReference>
<keyword evidence="5 7" id="KW-0472">Membrane</keyword>
<dbReference type="PANTHER" id="PTHR42893:SF9">
    <property type="entry name" value="PROTEIN DETOXIFICATION 46, CHLOROPLASTIC"/>
    <property type="match status" value="1"/>
</dbReference>
<accession>B8BR36</accession>
<organism evidence="8 9">
    <name type="scientific">Thalassiosira pseudonana</name>
    <name type="common">Marine diatom</name>
    <name type="synonym">Cyclotella nana</name>
    <dbReference type="NCBI Taxonomy" id="35128"/>
    <lineage>
        <taxon>Eukaryota</taxon>
        <taxon>Sar</taxon>
        <taxon>Stramenopiles</taxon>
        <taxon>Ochrophyta</taxon>
        <taxon>Bacillariophyta</taxon>
        <taxon>Coscinodiscophyceae</taxon>
        <taxon>Thalassiosirophycidae</taxon>
        <taxon>Thalassiosirales</taxon>
        <taxon>Thalassiosiraceae</taxon>
        <taxon>Thalassiosira</taxon>
    </lineage>
</organism>
<feature type="transmembrane region" description="Helical" evidence="7">
    <location>
        <begin position="294"/>
        <end position="315"/>
    </location>
</feature>
<dbReference type="PaxDb" id="35128-Thaps260974"/>
<evidence type="ECO:0000256" key="4">
    <source>
        <dbReference type="ARBA" id="ARBA00022989"/>
    </source>
</evidence>
<reference evidence="8 9" key="2">
    <citation type="journal article" date="2008" name="Nature">
        <title>The Phaeodactylum genome reveals the evolutionary history of diatom genomes.</title>
        <authorList>
            <person name="Bowler C."/>
            <person name="Allen A.E."/>
            <person name="Badger J.H."/>
            <person name="Grimwood J."/>
            <person name="Jabbari K."/>
            <person name="Kuo A."/>
            <person name="Maheswari U."/>
            <person name="Martens C."/>
            <person name="Maumus F."/>
            <person name="Otillar R.P."/>
            <person name="Rayko E."/>
            <person name="Salamov A."/>
            <person name="Vandepoele K."/>
            <person name="Beszteri B."/>
            <person name="Gruber A."/>
            <person name="Heijde M."/>
            <person name="Katinka M."/>
            <person name="Mock T."/>
            <person name="Valentin K."/>
            <person name="Verret F."/>
            <person name="Berges J.A."/>
            <person name="Brownlee C."/>
            <person name="Cadoret J.P."/>
            <person name="Chiovitti A."/>
            <person name="Choi C.J."/>
            <person name="Coesel S."/>
            <person name="De Martino A."/>
            <person name="Detter J.C."/>
            <person name="Durkin C."/>
            <person name="Falciatore A."/>
            <person name="Fournet J."/>
            <person name="Haruta M."/>
            <person name="Huysman M.J."/>
            <person name="Jenkins B.D."/>
            <person name="Jiroutova K."/>
            <person name="Jorgensen R.E."/>
            <person name="Joubert Y."/>
            <person name="Kaplan A."/>
            <person name="Kroger N."/>
            <person name="Kroth P.G."/>
            <person name="La Roche J."/>
            <person name="Lindquist E."/>
            <person name="Lommer M."/>
            <person name="Martin-Jezequel V."/>
            <person name="Lopez P.J."/>
            <person name="Lucas S."/>
            <person name="Mangogna M."/>
            <person name="McGinnis K."/>
            <person name="Medlin L.K."/>
            <person name="Montsant A."/>
            <person name="Oudot-Le Secq M.P."/>
            <person name="Napoli C."/>
            <person name="Obornik M."/>
            <person name="Parker M.S."/>
            <person name="Petit J.L."/>
            <person name="Porcel B.M."/>
            <person name="Poulsen N."/>
            <person name="Robison M."/>
            <person name="Rychlewski L."/>
            <person name="Rynearson T.A."/>
            <person name="Schmutz J."/>
            <person name="Shapiro H."/>
            <person name="Siaut M."/>
            <person name="Stanley M."/>
            <person name="Sussman M.R."/>
            <person name="Taylor A.R."/>
            <person name="Vardi A."/>
            <person name="von Dassow P."/>
            <person name="Vyverman W."/>
            <person name="Willis A."/>
            <person name="Wyrwicz L.S."/>
            <person name="Rokhsar D.S."/>
            <person name="Weissenbach J."/>
            <person name="Armbrust E.V."/>
            <person name="Green B.R."/>
            <person name="Van de Peer Y."/>
            <person name="Grigoriev I.V."/>
        </authorList>
    </citation>
    <scope>NUCLEOTIDE SEQUENCE [LARGE SCALE GENOMIC DNA]</scope>
    <source>
        <strain evidence="8 9">CCMP1335</strain>
    </source>
</reference>
<dbReference type="PANTHER" id="PTHR42893">
    <property type="entry name" value="PROTEIN DETOXIFICATION 44, CHLOROPLASTIC-RELATED"/>
    <property type="match status" value="1"/>
</dbReference>
<feature type="transmembrane region" description="Helical" evidence="7">
    <location>
        <begin position="77"/>
        <end position="97"/>
    </location>
</feature>
<feature type="non-terminal residue" evidence="8">
    <location>
        <position position="512"/>
    </location>
</feature>
<dbReference type="GO" id="GO:0016020">
    <property type="term" value="C:membrane"/>
    <property type="evidence" value="ECO:0007669"/>
    <property type="project" value="UniProtKB-SubCell"/>
</dbReference>